<keyword evidence="1 3" id="KW-0813">Transport</keyword>
<dbReference type="PANTHER" id="PTHR42953:SF8">
    <property type="entry name" value="ZINT DOMAIN-CONTAINING PROTEIN"/>
    <property type="match status" value="1"/>
</dbReference>
<evidence type="ECO:0000256" key="4">
    <source>
        <dbReference type="SAM" id="SignalP"/>
    </source>
</evidence>
<gene>
    <name evidence="5" type="ORF">SAMN05192534_1179</name>
</gene>
<evidence type="ECO:0000313" key="5">
    <source>
        <dbReference type="EMBL" id="SDH97773.1"/>
    </source>
</evidence>
<evidence type="ECO:0000256" key="3">
    <source>
        <dbReference type="RuleBase" id="RU003512"/>
    </source>
</evidence>
<sequence>MIKKCWLMAVVLLCAVTAIGCAAEESVEEAGGEEVNNGEDAPLHIYTTLFVWEDFTKKIGGDEVQVQNIVPAGGDPHTFEPTAQTMIDIAEADAFIFNGGGMEGFAEQINAAVQEEGVTSVEVTKGMELRQLNDDHAHSHGHNDHAHEHGEADPHVWLDPILAMEAVDYIKEALIEMRPEKEDVFHENAKMLQRELQEVDERFSDIAASSESNQFVVSHAAYGYWEDRYGLEQIGITGLSPSDEPSQKELQAIIDMIEEQEVEYVMFERNISSKVTEVVQDESGTQALHLHNLESVSEEEREAGKDYLQIMEENIKNLQQALSYEGNHENNHDHQYDEHEHDHHN</sequence>
<dbReference type="GO" id="GO:0007155">
    <property type="term" value="P:cell adhesion"/>
    <property type="evidence" value="ECO:0007669"/>
    <property type="project" value="InterPro"/>
</dbReference>
<evidence type="ECO:0000256" key="1">
    <source>
        <dbReference type="ARBA" id="ARBA00022448"/>
    </source>
</evidence>
<dbReference type="OrthoDB" id="9810636at2"/>
<dbReference type="EMBL" id="FNDK01000017">
    <property type="protein sequence ID" value="SDH97773.1"/>
    <property type="molecule type" value="Genomic_DNA"/>
</dbReference>
<dbReference type="InterPro" id="IPR006128">
    <property type="entry name" value="Lipoprotein_PsaA-like"/>
</dbReference>
<dbReference type="GO" id="GO:0030001">
    <property type="term" value="P:metal ion transport"/>
    <property type="evidence" value="ECO:0007669"/>
    <property type="project" value="InterPro"/>
</dbReference>
<dbReference type="PROSITE" id="PS51257">
    <property type="entry name" value="PROKAR_LIPOPROTEIN"/>
    <property type="match status" value="1"/>
</dbReference>
<dbReference type="PRINTS" id="PR00691">
    <property type="entry name" value="ADHESINB"/>
</dbReference>
<dbReference type="InterPro" id="IPR006127">
    <property type="entry name" value="ZnuA-like"/>
</dbReference>
<dbReference type="SUPFAM" id="SSF53807">
    <property type="entry name" value="Helical backbone' metal receptor"/>
    <property type="match status" value="1"/>
</dbReference>
<dbReference type="PRINTS" id="PR00690">
    <property type="entry name" value="ADHESNFAMILY"/>
</dbReference>
<keyword evidence="2 4" id="KW-0732">Signal</keyword>
<name>A0A1G8GTY3_9BACI</name>
<dbReference type="InterPro" id="IPR050492">
    <property type="entry name" value="Bact_metal-bind_prot9"/>
</dbReference>
<dbReference type="PANTHER" id="PTHR42953">
    <property type="entry name" value="HIGH-AFFINITY ZINC UPTAKE SYSTEM PROTEIN ZNUA-RELATED"/>
    <property type="match status" value="1"/>
</dbReference>
<dbReference type="RefSeq" id="WP_091274623.1">
    <property type="nucleotide sequence ID" value="NZ_FNDK01000017.1"/>
</dbReference>
<dbReference type="GO" id="GO:0046872">
    <property type="term" value="F:metal ion binding"/>
    <property type="evidence" value="ECO:0007669"/>
    <property type="project" value="InterPro"/>
</dbReference>
<accession>A0A1G8GTY3</accession>
<dbReference type="Pfam" id="PF01297">
    <property type="entry name" value="ZnuA"/>
    <property type="match status" value="1"/>
</dbReference>
<comment type="similarity">
    <text evidence="3">Belongs to the bacterial solute-binding protein 9 family.</text>
</comment>
<feature type="chain" id="PRO_5038882894" evidence="4">
    <location>
        <begin position="23"/>
        <end position="345"/>
    </location>
</feature>
<reference evidence="5 6" key="1">
    <citation type="submission" date="2016-10" db="EMBL/GenBank/DDBJ databases">
        <authorList>
            <person name="de Groot N.N."/>
        </authorList>
    </citation>
    <scope>NUCLEOTIDE SEQUENCE [LARGE SCALE GENOMIC DNA]</scope>
    <source>
        <strain evidence="5 6">DSM 21632</strain>
    </source>
</reference>
<dbReference type="Proteomes" id="UP000199163">
    <property type="component" value="Unassembled WGS sequence"/>
</dbReference>
<protein>
    <submittedName>
        <fullName evidence="5">Zinc transport system substrate-binding protein</fullName>
    </submittedName>
</protein>
<evidence type="ECO:0000313" key="6">
    <source>
        <dbReference type="Proteomes" id="UP000199163"/>
    </source>
</evidence>
<evidence type="ECO:0000256" key="2">
    <source>
        <dbReference type="ARBA" id="ARBA00022729"/>
    </source>
</evidence>
<dbReference type="Gene3D" id="3.40.50.1980">
    <property type="entry name" value="Nitrogenase molybdenum iron protein domain"/>
    <property type="match status" value="2"/>
</dbReference>
<keyword evidence="6" id="KW-1185">Reference proteome</keyword>
<dbReference type="STRING" id="568899.SAMN05192534_1179"/>
<proteinExistence type="inferred from homology"/>
<dbReference type="AlphaFoldDB" id="A0A1G8GTY3"/>
<dbReference type="InterPro" id="IPR006129">
    <property type="entry name" value="AdhesinB"/>
</dbReference>
<organism evidence="5 6">
    <name type="scientific">Alteribacillus persepolensis</name>
    <dbReference type="NCBI Taxonomy" id="568899"/>
    <lineage>
        <taxon>Bacteria</taxon>
        <taxon>Bacillati</taxon>
        <taxon>Bacillota</taxon>
        <taxon>Bacilli</taxon>
        <taxon>Bacillales</taxon>
        <taxon>Bacillaceae</taxon>
        <taxon>Alteribacillus</taxon>
    </lineage>
</organism>
<feature type="signal peptide" evidence="4">
    <location>
        <begin position="1"/>
        <end position="22"/>
    </location>
</feature>